<feature type="region of interest" description="Disordered" evidence="1">
    <location>
        <begin position="20"/>
        <end position="40"/>
    </location>
</feature>
<name>A0A8S3B825_9BILA</name>
<evidence type="ECO:0000256" key="1">
    <source>
        <dbReference type="SAM" id="MobiDB-lite"/>
    </source>
</evidence>
<reference evidence="2" key="1">
    <citation type="submission" date="2021-02" db="EMBL/GenBank/DDBJ databases">
        <authorList>
            <person name="Nowell W R."/>
        </authorList>
    </citation>
    <scope>NUCLEOTIDE SEQUENCE</scope>
</reference>
<accession>A0A8S3B825</accession>
<dbReference type="Proteomes" id="UP000676336">
    <property type="component" value="Unassembled WGS sequence"/>
</dbReference>
<evidence type="ECO:0000313" key="3">
    <source>
        <dbReference type="Proteomes" id="UP000676336"/>
    </source>
</evidence>
<dbReference type="AlphaFoldDB" id="A0A8S3B825"/>
<dbReference type="EMBL" id="CAJOBI010149764">
    <property type="protein sequence ID" value="CAF4806012.1"/>
    <property type="molecule type" value="Genomic_DNA"/>
</dbReference>
<gene>
    <name evidence="2" type="ORF">SMN809_LOCUS47388</name>
</gene>
<protein>
    <submittedName>
        <fullName evidence="2">Uncharacterized protein</fullName>
    </submittedName>
</protein>
<feature type="non-terminal residue" evidence="2">
    <location>
        <position position="1"/>
    </location>
</feature>
<comment type="caution">
    <text evidence="2">The sequence shown here is derived from an EMBL/GenBank/DDBJ whole genome shotgun (WGS) entry which is preliminary data.</text>
</comment>
<sequence>IAHNIECIHASISIRKQTDTTGMNATKTNNPDFGHSTQQTSTISNGFSTVQNAVLNLLKTVT</sequence>
<evidence type="ECO:0000313" key="2">
    <source>
        <dbReference type="EMBL" id="CAF4806012.1"/>
    </source>
</evidence>
<organism evidence="2 3">
    <name type="scientific">Rotaria magnacalcarata</name>
    <dbReference type="NCBI Taxonomy" id="392030"/>
    <lineage>
        <taxon>Eukaryota</taxon>
        <taxon>Metazoa</taxon>
        <taxon>Spiralia</taxon>
        <taxon>Gnathifera</taxon>
        <taxon>Rotifera</taxon>
        <taxon>Eurotatoria</taxon>
        <taxon>Bdelloidea</taxon>
        <taxon>Philodinida</taxon>
        <taxon>Philodinidae</taxon>
        <taxon>Rotaria</taxon>
    </lineage>
</organism>
<proteinExistence type="predicted"/>
<feature type="non-terminal residue" evidence="2">
    <location>
        <position position="62"/>
    </location>
</feature>